<comment type="caution">
    <text evidence="1">The sequence shown here is derived from an EMBL/GenBank/DDBJ whole genome shotgun (WGS) entry which is preliminary data.</text>
</comment>
<gene>
    <name evidence="1" type="ORF">CSB45_12820</name>
</gene>
<proteinExistence type="predicted"/>
<evidence type="ECO:0000313" key="1">
    <source>
        <dbReference type="EMBL" id="PID56114.1"/>
    </source>
</evidence>
<name>A0A2G6E222_9BACT</name>
<sequence length="60" mass="7175">MYISHNFPSHTHIERDLFNDFQVNSDYLYKSPETYASFFLCILEKKALLSRLSMNVQDQK</sequence>
<dbReference type="AlphaFoldDB" id="A0A2G6E222"/>
<accession>A0A2G6E222</accession>
<protein>
    <submittedName>
        <fullName evidence="1">Uncharacterized protein</fullName>
    </submittedName>
</protein>
<reference evidence="1 2" key="1">
    <citation type="submission" date="2017-10" db="EMBL/GenBank/DDBJ databases">
        <title>Novel microbial diversity and functional potential in the marine mammal oral microbiome.</title>
        <authorList>
            <person name="Dudek N.K."/>
            <person name="Sun C.L."/>
            <person name="Burstein D."/>
            <person name="Kantor R.S."/>
            <person name="Aliaga Goltsman D.S."/>
            <person name="Bik E.M."/>
            <person name="Thomas B.C."/>
            <person name="Banfield J.F."/>
            <person name="Relman D.A."/>
        </authorList>
    </citation>
    <scope>NUCLEOTIDE SEQUENCE [LARGE SCALE GENOMIC DNA]</scope>
    <source>
        <strain evidence="1">DOLZORAL124_49_17</strain>
    </source>
</reference>
<dbReference type="Proteomes" id="UP000229740">
    <property type="component" value="Unassembled WGS sequence"/>
</dbReference>
<dbReference type="EMBL" id="PDPS01000038">
    <property type="protein sequence ID" value="PID56114.1"/>
    <property type="molecule type" value="Genomic_DNA"/>
</dbReference>
<evidence type="ECO:0000313" key="2">
    <source>
        <dbReference type="Proteomes" id="UP000229740"/>
    </source>
</evidence>
<organism evidence="1 2">
    <name type="scientific">candidate division KSB3 bacterium</name>
    <dbReference type="NCBI Taxonomy" id="2044937"/>
    <lineage>
        <taxon>Bacteria</taxon>
        <taxon>candidate division KSB3</taxon>
    </lineage>
</organism>